<name>A0A7R9E6U2_9NEOP</name>
<dbReference type="InterPro" id="IPR011527">
    <property type="entry name" value="ABC1_TM_dom"/>
</dbReference>
<evidence type="ECO:0000313" key="9">
    <source>
        <dbReference type="EMBL" id="CAD7428537.1"/>
    </source>
</evidence>
<dbReference type="InterPro" id="IPR050173">
    <property type="entry name" value="ABC_transporter_C-like"/>
</dbReference>
<feature type="transmembrane region" description="Helical" evidence="7">
    <location>
        <begin position="234"/>
        <end position="256"/>
    </location>
</feature>
<dbReference type="PANTHER" id="PTHR24223:SF447">
    <property type="entry name" value="MULTIDRUG RESISTANCE-ASSOCIATED PROTEIN 5"/>
    <property type="match status" value="1"/>
</dbReference>
<evidence type="ECO:0000256" key="4">
    <source>
        <dbReference type="ARBA" id="ARBA00022840"/>
    </source>
</evidence>
<reference evidence="9" key="1">
    <citation type="submission" date="2020-11" db="EMBL/GenBank/DDBJ databases">
        <authorList>
            <person name="Tran Van P."/>
        </authorList>
    </citation>
    <scope>NUCLEOTIDE SEQUENCE</scope>
</reference>
<dbReference type="InterPro" id="IPR036640">
    <property type="entry name" value="ABC1_TM_sf"/>
</dbReference>
<dbReference type="EMBL" id="OB793766">
    <property type="protein sequence ID" value="CAD7428537.1"/>
    <property type="molecule type" value="Genomic_DNA"/>
</dbReference>
<dbReference type="PANTHER" id="PTHR24223">
    <property type="entry name" value="ATP-BINDING CASSETTE SUB-FAMILY C"/>
    <property type="match status" value="1"/>
</dbReference>
<feature type="transmembrane region" description="Helical" evidence="7">
    <location>
        <begin position="262"/>
        <end position="280"/>
    </location>
</feature>
<evidence type="ECO:0000256" key="5">
    <source>
        <dbReference type="ARBA" id="ARBA00022989"/>
    </source>
</evidence>
<feature type="domain" description="ABC transmembrane type-1" evidence="8">
    <location>
        <begin position="128"/>
        <end position="377"/>
    </location>
</feature>
<feature type="transmembrane region" description="Helical" evidence="7">
    <location>
        <begin position="123"/>
        <end position="145"/>
    </location>
</feature>
<dbReference type="GO" id="GO:0140359">
    <property type="term" value="F:ABC-type transporter activity"/>
    <property type="evidence" value="ECO:0007669"/>
    <property type="project" value="InterPro"/>
</dbReference>
<evidence type="ECO:0000259" key="8">
    <source>
        <dbReference type="PROSITE" id="PS50929"/>
    </source>
</evidence>
<dbReference type="GO" id="GO:0005524">
    <property type="term" value="F:ATP binding"/>
    <property type="evidence" value="ECO:0007669"/>
    <property type="project" value="UniProtKB-KW"/>
</dbReference>
<gene>
    <name evidence="9" type="ORF">TMSB3V08_LOCUS5336</name>
</gene>
<evidence type="ECO:0000256" key="1">
    <source>
        <dbReference type="ARBA" id="ARBA00022448"/>
    </source>
</evidence>
<keyword evidence="6 7" id="KW-0472">Membrane</keyword>
<proteinExistence type="predicted"/>
<dbReference type="PROSITE" id="PS50929">
    <property type="entry name" value="ABC_TM1F"/>
    <property type="match status" value="1"/>
</dbReference>
<evidence type="ECO:0000256" key="7">
    <source>
        <dbReference type="SAM" id="Phobius"/>
    </source>
</evidence>
<dbReference type="SUPFAM" id="SSF90123">
    <property type="entry name" value="ABC transporter transmembrane region"/>
    <property type="match status" value="1"/>
</dbReference>
<evidence type="ECO:0000256" key="3">
    <source>
        <dbReference type="ARBA" id="ARBA00022741"/>
    </source>
</evidence>
<keyword evidence="3" id="KW-0547">Nucleotide-binding</keyword>
<sequence>MQSRAYECLVKEGPHHRSDIVNEKQWQAAVEVLSGLLERKMVSFRDLDVSLTEPKSPYRPYMRTTPQYIPGRGMARYLPALKNLIPVRRKQRLELLWQKEITEKGRKEASFGRVVWKFVRTRVLFSCFVFCVSQALGFISPTLFMRELLQYTENEDSSTQDGVKWAFLLTLSEFLRAIFFSWNWALNYRTAVRLRSACLAMLYRKVIRLNSLGDKSIGELINIFANDSQRIFDVVLFGPMIVGGPVMTMCGIGYILWLLGPWALLGMIVFLLFYPTQYGISRLTGYLRGKTVVVSDERVRLMTDILNSIKLIKMYTWEKYFSKNLFDIRNRERNLLQKTAYCQSLSISMAPTVPVISAIVTFLAHISAGNNLTAAQVSVTNKLSSAM</sequence>
<dbReference type="FunFam" id="1.20.1560.10:FF:000012">
    <property type="entry name" value="ATP binding cassette subfamily C member 5"/>
    <property type="match status" value="1"/>
</dbReference>
<protein>
    <recommendedName>
        <fullName evidence="8">ABC transmembrane type-1 domain-containing protein</fullName>
    </recommendedName>
</protein>
<keyword evidence="4" id="KW-0067">ATP-binding</keyword>
<evidence type="ECO:0000256" key="2">
    <source>
        <dbReference type="ARBA" id="ARBA00022692"/>
    </source>
</evidence>
<dbReference type="GO" id="GO:0016020">
    <property type="term" value="C:membrane"/>
    <property type="evidence" value="ECO:0007669"/>
    <property type="project" value="InterPro"/>
</dbReference>
<organism evidence="9">
    <name type="scientific">Timema monikensis</name>
    <dbReference type="NCBI Taxonomy" id="170555"/>
    <lineage>
        <taxon>Eukaryota</taxon>
        <taxon>Metazoa</taxon>
        <taxon>Ecdysozoa</taxon>
        <taxon>Arthropoda</taxon>
        <taxon>Hexapoda</taxon>
        <taxon>Insecta</taxon>
        <taxon>Pterygota</taxon>
        <taxon>Neoptera</taxon>
        <taxon>Polyneoptera</taxon>
        <taxon>Phasmatodea</taxon>
        <taxon>Timematodea</taxon>
        <taxon>Timematoidea</taxon>
        <taxon>Timematidae</taxon>
        <taxon>Timema</taxon>
    </lineage>
</organism>
<dbReference type="Gene3D" id="1.20.1560.10">
    <property type="entry name" value="ABC transporter type 1, transmembrane domain"/>
    <property type="match status" value="1"/>
</dbReference>
<dbReference type="AlphaFoldDB" id="A0A7R9E6U2"/>
<keyword evidence="2 7" id="KW-0812">Transmembrane</keyword>
<dbReference type="Pfam" id="PF00664">
    <property type="entry name" value="ABC_membrane"/>
    <property type="match status" value="1"/>
</dbReference>
<evidence type="ECO:0000256" key="6">
    <source>
        <dbReference type="ARBA" id="ARBA00023136"/>
    </source>
</evidence>
<accession>A0A7R9E6U2</accession>
<dbReference type="CDD" id="cd18592">
    <property type="entry name" value="ABC_6TM_MRP5_8_9_D1"/>
    <property type="match status" value="1"/>
</dbReference>
<feature type="transmembrane region" description="Helical" evidence="7">
    <location>
        <begin position="165"/>
        <end position="186"/>
    </location>
</feature>
<keyword evidence="1" id="KW-0813">Transport</keyword>
<keyword evidence="5 7" id="KW-1133">Transmembrane helix</keyword>